<dbReference type="Gene3D" id="3.40.50.1240">
    <property type="entry name" value="Phosphoglycerate mutase-like"/>
    <property type="match status" value="1"/>
</dbReference>
<dbReference type="Pfam" id="PF00300">
    <property type="entry name" value="His_Phos_1"/>
    <property type="match status" value="1"/>
</dbReference>
<organism evidence="1 2">
    <name type="scientific">Psychromarinibacter sediminicola</name>
    <dbReference type="NCBI Taxonomy" id="3033385"/>
    <lineage>
        <taxon>Bacteria</taxon>
        <taxon>Pseudomonadati</taxon>
        <taxon>Pseudomonadota</taxon>
        <taxon>Alphaproteobacteria</taxon>
        <taxon>Rhodobacterales</taxon>
        <taxon>Paracoccaceae</taxon>
        <taxon>Psychromarinibacter</taxon>
    </lineage>
</organism>
<evidence type="ECO:0000313" key="2">
    <source>
        <dbReference type="Proteomes" id="UP001220964"/>
    </source>
</evidence>
<proteinExistence type="predicted"/>
<sequence>MFHRRHFLALAAAGPLLPACTSGSGARVRIPAGTRLIILRHADREGEDLTAAGRRRAAALVPALDGIEIDAIYYPGIRRNFDTGKPLADARGLSMQTIRAEHPAATLMSAGAGKTIVWIGNKGNLHSIWEDLGAPGEAPLNYGDLYIVEPGPGGTPAVLRRRFGA</sequence>
<evidence type="ECO:0000313" key="1">
    <source>
        <dbReference type="EMBL" id="MDF0603902.1"/>
    </source>
</evidence>
<dbReference type="SUPFAM" id="SSF53254">
    <property type="entry name" value="Phosphoglycerate mutase-like"/>
    <property type="match status" value="1"/>
</dbReference>
<comment type="caution">
    <text evidence="1">The sequence shown here is derived from an EMBL/GenBank/DDBJ whole genome shotgun (WGS) entry which is preliminary data.</text>
</comment>
<reference evidence="1" key="1">
    <citation type="submission" date="2023-03" db="EMBL/GenBank/DDBJ databases">
        <title>Multiphase analysis and comparison of six strains from genera Psychromarinibacter, Lutimaribacter, and Maritimibacter, including a novel species: Psychromarinibacter sediminicola sp. nov.</title>
        <authorList>
            <person name="Wang Y.-H."/>
            <person name="Ye M.-Q."/>
            <person name="Du Z.-J."/>
        </authorList>
    </citation>
    <scope>NUCLEOTIDE SEQUENCE</scope>
    <source>
        <strain evidence="1">C21-152</strain>
    </source>
</reference>
<keyword evidence="2" id="KW-1185">Reference proteome</keyword>
<dbReference type="EMBL" id="JARGYC010000167">
    <property type="protein sequence ID" value="MDF0603902.1"/>
    <property type="molecule type" value="Genomic_DNA"/>
</dbReference>
<dbReference type="RefSeq" id="WP_275570011.1">
    <property type="nucleotide sequence ID" value="NZ_JARGYC010000167.1"/>
</dbReference>
<dbReference type="Proteomes" id="UP001220964">
    <property type="component" value="Unassembled WGS sequence"/>
</dbReference>
<dbReference type="InterPro" id="IPR029033">
    <property type="entry name" value="His_PPase_superfam"/>
</dbReference>
<protein>
    <submittedName>
        <fullName evidence="1">Histidine phosphatase family protein</fullName>
    </submittedName>
</protein>
<dbReference type="InterPro" id="IPR013078">
    <property type="entry name" value="His_Pase_superF_clade-1"/>
</dbReference>
<accession>A0AAE3P058</accession>
<name>A0AAE3P058_9RHOB</name>
<gene>
    <name evidence="1" type="ORF">P1J78_24620</name>
</gene>
<dbReference type="AlphaFoldDB" id="A0AAE3P058"/>